<evidence type="ECO:0000313" key="3">
    <source>
        <dbReference type="WBParaSite" id="nRc.2.0.1.t36794-RA"/>
    </source>
</evidence>
<reference evidence="3" key="1">
    <citation type="submission" date="2022-11" db="UniProtKB">
        <authorList>
            <consortium name="WormBaseParasite"/>
        </authorList>
    </citation>
    <scope>IDENTIFICATION</scope>
</reference>
<name>A0A915KFP8_ROMCU</name>
<dbReference type="WBParaSite" id="nRc.2.0.1.t36794-RA">
    <property type="protein sequence ID" value="nRc.2.0.1.t36794-RA"/>
    <property type="gene ID" value="nRc.2.0.1.g36794"/>
</dbReference>
<sequence length="226" mass="25220">MAALVASPCSATEYAFVNDLLLRQAQNMNSGMCAVFYNCMWYCTDGNPQSWLTDWMNHIPEHEPSFASDPGTYFCNWFALRPIIFNEKFHIETTIEEVEIDDSNYTANLHSRSLPRNCLTALLALMWNPHSKAAAVIALSDITATAKHITNFLKLTLDEISNIPRAPMDESTPIQLTAMNSERTTTTDQMLTDIPDESTVDQSTSMDVVPVEPPTTMPARVPAIDP</sequence>
<evidence type="ECO:0000313" key="2">
    <source>
        <dbReference type="Proteomes" id="UP000887565"/>
    </source>
</evidence>
<evidence type="ECO:0000256" key="1">
    <source>
        <dbReference type="SAM" id="MobiDB-lite"/>
    </source>
</evidence>
<dbReference type="Proteomes" id="UP000887565">
    <property type="component" value="Unplaced"/>
</dbReference>
<feature type="region of interest" description="Disordered" evidence="1">
    <location>
        <begin position="198"/>
        <end position="226"/>
    </location>
</feature>
<organism evidence="2 3">
    <name type="scientific">Romanomermis culicivorax</name>
    <name type="common">Nematode worm</name>
    <dbReference type="NCBI Taxonomy" id="13658"/>
    <lineage>
        <taxon>Eukaryota</taxon>
        <taxon>Metazoa</taxon>
        <taxon>Ecdysozoa</taxon>
        <taxon>Nematoda</taxon>
        <taxon>Enoplea</taxon>
        <taxon>Dorylaimia</taxon>
        <taxon>Mermithida</taxon>
        <taxon>Mermithoidea</taxon>
        <taxon>Mermithidae</taxon>
        <taxon>Romanomermis</taxon>
    </lineage>
</organism>
<proteinExistence type="predicted"/>
<keyword evidence="2" id="KW-1185">Reference proteome</keyword>
<dbReference type="AlphaFoldDB" id="A0A915KFP8"/>
<protein>
    <submittedName>
        <fullName evidence="3">Uncharacterized protein</fullName>
    </submittedName>
</protein>
<accession>A0A915KFP8</accession>